<comment type="caution">
    <text evidence="2">The sequence shown here is derived from an EMBL/GenBank/DDBJ whole genome shotgun (WGS) entry which is preliminary data.</text>
</comment>
<reference evidence="2 3" key="1">
    <citation type="submission" date="2018-12" db="EMBL/GenBank/DDBJ databases">
        <authorList>
            <person name="Yang Y."/>
        </authorList>
    </citation>
    <scope>NUCLEOTIDE SEQUENCE [LARGE SCALE GENOMIC DNA]</scope>
    <source>
        <strain evidence="2 3">GSF71</strain>
    </source>
</reference>
<name>A0A3S0XBM4_9PROT</name>
<keyword evidence="3" id="KW-1185">Reference proteome</keyword>
<evidence type="ECO:0000256" key="1">
    <source>
        <dbReference type="SAM" id="MobiDB-lite"/>
    </source>
</evidence>
<evidence type="ECO:0000313" key="3">
    <source>
        <dbReference type="Proteomes" id="UP000280346"/>
    </source>
</evidence>
<evidence type="ECO:0000313" key="2">
    <source>
        <dbReference type="EMBL" id="RUQ71537.1"/>
    </source>
</evidence>
<organism evidence="2 3">
    <name type="scientific">Azospirillum doebereinerae</name>
    <dbReference type="NCBI Taxonomy" id="92933"/>
    <lineage>
        <taxon>Bacteria</taxon>
        <taxon>Pseudomonadati</taxon>
        <taxon>Pseudomonadota</taxon>
        <taxon>Alphaproteobacteria</taxon>
        <taxon>Rhodospirillales</taxon>
        <taxon>Azospirillaceae</taxon>
        <taxon>Azospirillum</taxon>
    </lineage>
</organism>
<sequence length="64" mass="7359">MSHPQRRRNLWKRIALLPLREKGWDEGYSAKGGSLHPLTPTPLPRGERGFLNTRVRSSLPVRDV</sequence>
<dbReference type="OrthoDB" id="7310102at2"/>
<dbReference type="EMBL" id="RZIJ01000008">
    <property type="protein sequence ID" value="RUQ71537.1"/>
    <property type="molecule type" value="Genomic_DNA"/>
</dbReference>
<dbReference type="AlphaFoldDB" id="A0A3S0XBM4"/>
<accession>A0A3S0XBM4</accession>
<proteinExistence type="predicted"/>
<gene>
    <name evidence="2" type="ORF">EJ913_12645</name>
</gene>
<dbReference type="Proteomes" id="UP000280346">
    <property type="component" value="Unassembled WGS sequence"/>
</dbReference>
<protein>
    <submittedName>
        <fullName evidence="2">Uncharacterized protein</fullName>
    </submittedName>
</protein>
<feature type="region of interest" description="Disordered" evidence="1">
    <location>
        <begin position="28"/>
        <end position="49"/>
    </location>
</feature>